<reference evidence="1 2" key="1">
    <citation type="submission" date="2017-04" db="EMBL/GenBank/DDBJ databases">
        <authorList>
            <person name="Afonso C.L."/>
            <person name="Miller P.J."/>
            <person name="Scott M.A."/>
            <person name="Spackman E."/>
            <person name="Goraichik I."/>
            <person name="Dimitrov K.M."/>
            <person name="Suarez D.L."/>
            <person name="Swayne D.E."/>
        </authorList>
    </citation>
    <scope>NUCLEOTIDE SEQUENCE [LARGE SCALE GENOMIC DNA]</scope>
    <source>
        <strain evidence="1 2">CGMCC 1.12511</strain>
    </source>
</reference>
<dbReference type="AlphaFoldDB" id="A0A1W2D8C4"/>
<sequence length="74" mass="8305">MVYHSGQVARNNCEDVGTGRYTSNVTSLTNVGNNGRIITTWMNWPCHEFQGVRAKICRVRNNVPDACGAWSSRF</sequence>
<organism evidence="1 2">
    <name type="scientific">Janibacter indicus</name>
    <dbReference type="NCBI Taxonomy" id="857417"/>
    <lineage>
        <taxon>Bacteria</taxon>
        <taxon>Bacillati</taxon>
        <taxon>Actinomycetota</taxon>
        <taxon>Actinomycetes</taxon>
        <taxon>Micrococcales</taxon>
        <taxon>Intrasporangiaceae</taxon>
        <taxon>Janibacter</taxon>
    </lineage>
</organism>
<evidence type="ECO:0000313" key="1">
    <source>
        <dbReference type="EMBL" id="SMC93760.1"/>
    </source>
</evidence>
<accession>A0A1W2D8C4</accession>
<name>A0A1W2D8C4_9MICO</name>
<dbReference type="Proteomes" id="UP000192634">
    <property type="component" value="Unassembled WGS sequence"/>
</dbReference>
<dbReference type="EMBL" id="FWXN01000015">
    <property type="protein sequence ID" value="SMC93760.1"/>
    <property type="molecule type" value="Genomic_DNA"/>
</dbReference>
<protein>
    <submittedName>
        <fullName evidence="1">Uncharacterized protein</fullName>
    </submittedName>
</protein>
<proteinExistence type="predicted"/>
<gene>
    <name evidence="1" type="ORF">SAMN06296429_11551</name>
</gene>
<evidence type="ECO:0000313" key="2">
    <source>
        <dbReference type="Proteomes" id="UP000192634"/>
    </source>
</evidence>